<evidence type="ECO:0008006" key="3">
    <source>
        <dbReference type="Google" id="ProtNLM"/>
    </source>
</evidence>
<evidence type="ECO:0000313" key="2">
    <source>
        <dbReference type="Proteomes" id="UP001597073"/>
    </source>
</evidence>
<proteinExistence type="predicted"/>
<dbReference type="EMBL" id="JBHTIA010000009">
    <property type="protein sequence ID" value="MFD0765808.1"/>
    <property type="molecule type" value="Genomic_DNA"/>
</dbReference>
<sequence length="166" mass="19527">MKISYPFKIEDVKITLLKKLQYNKLPYFTITISGDGYVIYRGEYEKVTIQKSNIPVLDVFKLIKHAVYIGFFEMEENPNTATRLEFENGNVCNIAHRFEQASIPYSMIEITIGNQVKRCLYLNMPTYNRLTTFANRIIKYTDLKKIIDSEDEHFEIKKAFAEVLKF</sequence>
<dbReference type="Proteomes" id="UP001597073">
    <property type="component" value="Unassembled WGS sequence"/>
</dbReference>
<name>A0ABW2ZI14_9SPHI</name>
<protein>
    <recommendedName>
        <fullName evidence="3">BFN domain-containing protein</fullName>
    </recommendedName>
</protein>
<dbReference type="RefSeq" id="WP_377143145.1">
    <property type="nucleotide sequence ID" value="NZ_JBHTIA010000009.1"/>
</dbReference>
<gene>
    <name evidence="1" type="ORF">ACFQZI_13175</name>
</gene>
<evidence type="ECO:0000313" key="1">
    <source>
        <dbReference type="EMBL" id="MFD0765808.1"/>
    </source>
</evidence>
<reference evidence="2" key="1">
    <citation type="journal article" date="2019" name="Int. J. Syst. Evol. Microbiol.">
        <title>The Global Catalogue of Microorganisms (GCM) 10K type strain sequencing project: providing services to taxonomists for standard genome sequencing and annotation.</title>
        <authorList>
            <consortium name="The Broad Institute Genomics Platform"/>
            <consortium name="The Broad Institute Genome Sequencing Center for Infectious Disease"/>
            <person name="Wu L."/>
            <person name="Ma J."/>
        </authorList>
    </citation>
    <scope>NUCLEOTIDE SEQUENCE [LARGE SCALE GENOMIC DNA]</scope>
    <source>
        <strain evidence="2">CCUG 60742</strain>
    </source>
</reference>
<comment type="caution">
    <text evidence="1">The sequence shown here is derived from an EMBL/GenBank/DDBJ whole genome shotgun (WGS) entry which is preliminary data.</text>
</comment>
<accession>A0ABW2ZI14</accession>
<keyword evidence="2" id="KW-1185">Reference proteome</keyword>
<organism evidence="1 2">
    <name type="scientific">Mucilaginibacter lutimaris</name>
    <dbReference type="NCBI Taxonomy" id="931629"/>
    <lineage>
        <taxon>Bacteria</taxon>
        <taxon>Pseudomonadati</taxon>
        <taxon>Bacteroidota</taxon>
        <taxon>Sphingobacteriia</taxon>
        <taxon>Sphingobacteriales</taxon>
        <taxon>Sphingobacteriaceae</taxon>
        <taxon>Mucilaginibacter</taxon>
    </lineage>
</organism>